<evidence type="ECO:0000313" key="2">
    <source>
        <dbReference type="Proteomes" id="UP001626536"/>
    </source>
</evidence>
<dbReference type="InterPro" id="IPR011101">
    <property type="entry name" value="DUF5131"/>
</dbReference>
<organism evidence="1 2">
    <name type="scientific">Methylocapsa polymorpha</name>
    <dbReference type="NCBI Taxonomy" id="3080828"/>
    <lineage>
        <taxon>Bacteria</taxon>
        <taxon>Pseudomonadati</taxon>
        <taxon>Pseudomonadota</taxon>
        <taxon>Alphaproteobacteria</taxon>
        <taxon>Hyphomicrobiales</taxon>
        <taxon>Beijerinckiaceae</taxon>
        <taxon>Methylocapsa</taxon>
    </lineage>
</organism>
<gene>
    <name evidence="1" type="ORF">RZS28_18190</name>
</gene>
<protein>
    <submittedName>
        <fullName evidence="1">Phage Gp37/Gp68 family protein</fullName>
    </submittedName>
</protein>
<reference evidence="1 2" key="1">
    <citation type="submission" date="2023-10" db="EMBL/GenBank/DDBJ databases">
        <title>Novel methanotroph of the genus Methylocapsa from a subarctic wetland.</title>
        <authorList>
            <person name="Belova S.E."/>
            <person name="Oshkin I.Y."/>
            <person name="Miroshnikov K."/>
            <person name="Dedysh S.N."/>
        </authorList>
    </citation>
    <scope>NUCLEOTIDE SEQUENCE [LARGE SCALE GENOMIC DNA]</scope>
    <source>
        <strain evidence="1 2">RX1</strain>
    </source>
</reference>
<evidence type="ECO:0000313" key="1">
    <source>
        <dbReference type="EMBL" id="WOJ89684.1"/>
    </source>
</evidence>
<dbReference type="RefSeq" id="WP_407339128.1">
    <property type="nucleotide sequence ID" value="NZ_CP136862.1"/>
</dbReference>
<name>A0ABZ0HT14_9HYPH</name>
<dbReference type="Proteomes" id="UP001626536">
    <property type="component" value="Chromosome"/>
</dbReference>
<dbReference type="EMBL" id="CP136862">
    <property type="protein sequence ID" value="WOJ89684.1"/>
    <property type="molecule type" value="Genomic_DNA"/>
</dbReference>
<dbReference type="Pfam" id="PF07505">
    <property type="entry name" value="DUF5131"/>
    <property type="match status" value="1"/>
</dbReference>
<sequence>MKAVDSRLEMEWADATWDPLAGCTRKSAACRHCYAEALTAASSQSGLWGHGFAEIGPKGPAWTGQIALLEDRLALPLGWENPRRIFVNALSDLFHESLPVETIDRIFAVMALAPRHTFLVLTKRPKTMQPYLADPAAPGRIAGAMEAIAAKDGTPHKIDAWPLPNVWLGVTAENQKEADRRIPLLLETPAAVRWIAAEPLLESLDLKIGTWLRDAPDGSAGAKLDWIVAGGETGPEAQPCHPDWARSLRDQCAKSGAAFFWRQWGEHIPAAGVEADSAQATDKMSWERIGARPASRFLDGLLHEAFPAPRL</sequence>
<keyword evidence="2" id="KW-1185">Reference proteome</keyword>
<accession>A0ABZ0HT14</accession>
<proteinExistence type="predicted"/>